<comment type="similarity">
    <text evidence="2">Belongs to the NlpA lipoprotein family.</text>
</comment>
<protein>
    <submittedName>
        <fullName evidence="9">Methionine ABC transporter substrate-binding protein</fullName>
    </submittedName>
</protein>
<evidence type="ECO:0000313" key="9">
    <source>
        <dbReference type="EMBL" id="AZZ38979.1"/>
    </source>
</evidence>
<evidence type="ECO:0000256" key="6">
    <source>
        <dbReference type="ARBA" id="ARBA00023288"/>
    </source>
</evidence>
<dbReference type="AlphaFoldDB" id="A0A3T0RY74"/>
<dbReference type="PANTHER" id="PTHR30429">
    <property type="entry name" value="D-METHIONINE-BINDING LIPOPROTEIN METQ"/>
    <property type="match status" value="1"/>
</dbReference>
<reference evidence="10" key="1">
    <citation type="submission" date="2017-12" db="EMBL/GenBank/DDBJ databases">
        <title>Whole genome sequencing of Acidipropionibacterium jensenii strains JS279 and JS280.</title>
        <authorList>
            <person name="Deptula P."/>
            <person name="Laine P."/>
            <person name="Smolander O.-P."/>
            <person name="Paulin L."/>
            <person name="Auvinen P."/>
            <person name="Varmanen P."/>
        </authorList>
    </citation>
    <scope>NUCLEOTIDE SEQUENCE [LARGE SCALE GENOMIC DNA]</scope>
    <source>
        <strain evidence="10">JS280</strain>
    </source>
</reference>
<evidence type="ECO:0000256" key="4">
    <source>
        <dbReference type="ARBA" id="ARBA00023136"/>
    </source>
</evidence>
<dbReference type="PANTHER" id="PTHR30429:SF3">
    <property type="entry name" value="LIPOPROTEIN"/>
    <property type="match status" value="1"/>
</dbReference>
<keyword evidence="3" id="KW-0732">Signal</keyword>
<evidence type="ECO:0000256" key="2">
    <source>
        <dbReference type="ARBA" id="ARBA00008973"/>
    </source>
</evidence>
<keyword evidence="8" id="KW-1133">Transmembrane helix</keyword>
<dbReference type="SUPFAM" id="SSF53850">
    <property type="entry name" value="Periplasmic binding protein-like II"/>
    <property type="match status" value="1"/>
</dbReference>
<evidence type="ECO:0000256" key="5">
    <source>
        <dbReference type="ARBA" id="ARBA00023139"/>
    </source>
</evidence>
<feature type="region of interest" description="Disordered" evidence="7">
    <location>
        <begin position="1"/>
        <end position="24"/>
    </location>
</feature>
<keyword evidence="4 8" id="KW-0472">Membrane</keyword>
<name>A0A3T0RY74_9ACTN</name>
<sequence length="327" mass="34640">MSTPQNPAGSTPEEPQALPDKPEGGGRKGLIITAVVVVIALIAGAIVWATQRNSGSQAAGSDATASSTVRIGTTEAGATFWPIFIKKAAAQGITIKKVDFSDYNQPNRALSQGQIDLNFFQHVFFLANYNAENNDNLIPLAPTYIVPLAIYSKKHTKLSQVPAGGKIAIPNDDTNQGRALLLLQKAGLLSLRNGGSPLSTPADIIANKSKITVTAVDASQTVTALPSVDASVINNGFARDAKLDPKSALFQDDPASPESAPYINIFAARAKDKNNATYLKVTQIWHDPEVLKAVLAESDNTAKIVKGTSQADLQSSLDKLQTELKNK</sequence>
<keyword evidence="6" id="KW-0449">Lipoprotein</keyword>
<dbReference type="Gene3D" id="3.40.190.10">
    <property type="entry name" value="Periplasmic binding protein-like II"/>
    <property type="match status" value="2"/>
</dbReference>
<dbReference type="Proteomes" id="UP000285875">
    <property type="component" value="Chromosome"/>
</dbReference>
<keyword evidence="8" id="KW-0812">Transmembrane</keyword>
<accession>A0A3T0RY74</accession>
<dbReference type="KEGG" id="aji:C0Z10_03530"/>
<keyword evidence="5" id="KW-0564">Palmitate</keyword>
<evidence type="ECO:0000256" key="3">
    <source>
        <dbReference type="ARBA" id="ARBA00022729"/>
    </source>
</evidence>
<proteinExistence type="inferred from homology"/>
<feature type="transmembrane region" description="Helical" evidence="8">
    <location>
        <begin position="30"/>
        <end position="49"/>
    </location>
</feature>
<dbReference type="Pfam" id="PF03180">
    <property type="entry name" value="Lipoprotein_9"/>
    <property type="match status" value="1"/>
</dbReference>
<dbReference type="GO" id="GO:0016020">
    <property type="term" value="C:membrane"/>
    <property type="evidence" value="ECO:0007669"/>
    <property type="project" value="UniProtKB-SubCell"/>
</dbReference>
<evidence type="ECO:0000313" key="10">
    <source>
        <dbReference type="Proteomes" id="UP000285875"/>
    </source>
</evidence>
<evidence type="ECO:0000256" key="8">
    <source>
        <dbReference type="SAM" id="Phobius"/>
    </source>
</evidence>
<dbReference type="InterPro" id="IPR004872">
    <property type="entry name" value="Lipoprotein_NlpA"/>
</dbReference>
<comment type="subcellular location">
    <subcellularLocation>
        <location evidence="1">Membrane</location>
        <topology evidence="1">Lipid-anchor</topology>
    </subcellularLocation>
</comment>
<dbReference type="EMBL" id="CP025570">
    <property type="protein sequence ID" value="AZZ38979.1"/>
    <property type="molecule type" value="Genomic_DNA"/>
</dbReference>
<dbReference type="RefSeq" id="WP_097798477.1">
    <property type="nucleotide sequence ID" value="NZ_CP025570.1"/>
</dbReference>
<organism evidence="9 10">
    <name type="scientific">Acidipropionibacterium jensenii</name>
    <dbReference type="NCBI Taxonomy" id="1749"/>
    <lineage>
        <taxon>Bacteria</taxon>
        <taxon>Bacillati</taxon>
        <taxon>Actinomycetota</taxon>
        <taxon>Actinomycetes</taxon>
        <taxon>Propionibacteriales</taxon>
        <taxon>Propionibacteriaceae</taxon>
        <taxon>Acidipropionibacterium</taxon>
    </lineage>
</organism>
<gene>
    <name evidence="9" type="ORF">C0Z10_03530</name>
</gene>
<evidence type="ECO:0000256" key="1">
    <source>
        <dbReference type="ARBA" id="ARBA00004635"/>
    </source>
</evidence>
<evidence type="ECO:0000256" key="7">
    <source>
        <dbReference type="SAM" id="MobiDB-lite"/>
    </source>
</evidence>